<proteinExistence type="inferred from homology"/>
<dbReference type="NCBIfam" id="TIGR01123">
    <property type="entry name" value="ilvE_II"/>
    <property type="match status" value="1"/>
</dbReference>
<evidence type="ECO:0000313" key="18">
    <source>
        <dbReference type="EMBL" id="MCP3426241.1"/>
    </source>
</evidence>
<evidence type="ECO:0000256" key="5">
    <source>
        <dbReference type="ARBA" id="ARBA00009320"/>
    </source>
</evidence>
<evidence type="ECO:0000256" key="7">
    <source>
        <dbReference type="ARBA" id="ARBA00022605"/>
    </source>
</evidence>
<dbReference type="InterPro" id="IPR018300">
    <property type="entry name" value="Aminotrans_IV_CS"/>
</dbReference>
<dbReference type="EC" id="2.6.1.42" evidence="17"/>
<keyword evidence="10 17" id="KW-0100">Branched-chain amino acid biosynthesis</keyword>
<evidence type="ECO:0000256" key="9">
    <source>
        <dbReference type="ARBA" id="ARBA00022898"/>
    </source>
</evidence>
<evidence type="ECO:0000256" key="11">
    <source>
        <dbReference type="ARBA" id="ARBA00048212"/>
    </source>
</evidence>
<dbReference type="Pfam" id="PF01063">
    <property type="entry name" value="Aminotran_4"/>
    <property type="match status" value="1"/>
</dbReference>
<evidence type="ECO:0000256" key="6">
    <source>
        <dbReference type="ARBA" id="ARBA00022576"/>
    </source>
</evidence>
<evidence type="ECO:0000256" key="8">
    <source>
        <dbReference type="ARBA" id="ARBA00022679"/>
    </source>
</evidence>
<comment type="pathway">
    <text evidence="3">Amino-acid biosynthesis; L-valine biosynthesis; L-valine from pyruvate: step 4/4.</text>
</comment>
<evidence type="ECO:0000256" key="15">
    <source>
        <dbReference type="RuleBase" id="RU004106"/>
    </source>
</evidence>
<dbReference type="PANTHER" id="PTHR11825:SF44">
    <property type="entry name" value="BRANCHED-CHAIN-AMINO-ACID AMINOTRANSFERASE"/>
    <property type="match status" value="1"/>
</dbReference>
<comment type="catalytic activity">
    <reaction evidence="11 17">
        <text>L-valine + 2-oxoglutarate = 3-methyl-2-oxobutanoate + L-glutamate</text>
        <dbReference type="Rhea" id="RHEA:24813"/>
        <dbReference type="ChEBI" id="CHEBI:11851"/>
        <dbReference type="ChEBI" id="CHEBI:16810"/>
        <dbReference type="ChEBI" id="CHEBI:29985"/>
        <dbReference type="ChEBI" id="CHEBI:57762"/>
        <dbReference type="EC" id="2.6.1.42"/>
    </reaction>
</comment>
<dbReference type="AlphaFoldDB" id="A0A9X2HIB5"/>
<evidence type="ECO:0000256" key="2">
    <source>
        <dbReference type="ARBA" id="ARBA00004824"/>
    </source>
</evidence>
<dbReference type="PIRSF" id="PIRSF006468">
    <property type="entry name" value="BCAT1"/>
    <property type="match status" value="1"/>
</dbReference>
<evidence type="ECO:0000256" key="3">
    <source>
        <dbReference type="ARBA" id="ARBA00004931"/>
    </source>
</evidence>
<dbReference type="Gene3D" id="3.20.10.10">
    <property type="entry name" value="D-amino Acid Aminotransferase, subunit A, domain 2"/>
    <property type="match status" value="1"/>
</dbReference>
<keyword evidence="7 17" id="KW-0028">Amino-acid biosynthesis</keyword>
<dbReference type="InterPro" id="IPR033939">
    <property type="entry name" value="BCAT_family"/>
</dbReference>
<name>A0A9X2HIB5_9MICC</name>
<evidence type="ECO:0000313" key="19">
    <source>
        <dbReference type="Proteomes" id="UP001139502"/>
    </source>
</evidence>
<dbReference type="InterPro" id="IPR036038">
    <property type="entry name" value="Aminotransferase-like"/>
</dbReference>
<keyword evidence="8 17" id="KW-0808">Transferase</keyword>
<dbReference type="Gene3D" id="3.30.470.10">
    <property type="match status" value="1"/>
</dbReference>
<dbReference type="GO" id="GO:0004084">
    <property type="term" value="F:branched-chain-amino-acid transaminase activity"/>
    <property type="evidence" value="ECO:0007669"/>
    <property type="project" value="UniProtKB-EC"/>
</dbReference>
<dbReference type="PROSITE" id="PS00770">
    <property type="entry name" value="AA_TRANSFER_CLASS_4"/>
    <property type="match status" value="1"/>
</dbReference>
<accession>A0A9X2HIB5</accession>
<keyword evidence="19" id="KW-1185">Reference proteome</keyword>
<comment type="cofactor">
    <cofactor evidence="1 16">
        <name>pyridoxal 5'-phosphate</name>
        <dbReference type="ChEBI" id="CHEBI:597326"/>
    </cofactor>
</comment>
<evidence type="ECO:0000256" key="1">
    <source>
        <dbReference type="ARBA" id="ARBA00001933"/>
    </source>
</evidence>
<comment type="catalytic activity">
    <reaction evidence="13 17">
        <text>L-leucine + 2-oxoglutarate = 4-methyl-2-oxopentanoate + L-glutamate</text>
        <dbReference type="Rhea" id="RHEA:18321"/>
        <dbReference type="ChEBI" id="CHEBI:16810"/>
        <dbReference type="ChEBI" id="CHEBI:17865"/>
        <dbReference type="ChEBI" id="CHEBI:29985"/>
        <dbReference type="ChEBI" id="CHEBI:57427"/>
        <dbReference type="EC" id="2.6.1.42"/>
    </reaction>
</comment>
<dbReference type="InterPro" id="IPR043132">
    <property type="entry name" value="BCAT-like_C"/>
</dbReference>
<evidence type="ECO:0000256" key="14">
    <source>
        <dbReference type="PIRSR" id="PIRSR006468-1"/>
    </source>
</evidence>
<sequence>MNTPEFTVTATAQPLHPDRRAEILADPGFGNYTTDHVAKVEWDGDYSTGGTWHDARVEPYAPLTLDPATAVLHYGQEVFEGLKAYRHADGSVWLFRPERNAERLNRSARRLALPQLPDGMFVEAVKALVRQDAHWIPEGEGTSLYLRPFMIATEKFLGVRPTREALFEIIASPAGNYFGTPEPVDIWLSETYSRAGEGGTGNAKCGGNYAASLLPQLEGEAQGCKQVIFTDPHRGHAIEELGGMNVFFVYRDNTLVTPELTGTILEGVTRDSVIELARERGMTVQERRITLDEWREGIAEDRISEIFACGTAAVISPMGRLRSAHEEIPAAAETNGEVTNWLRDQLTGIQTGRVEDRFGWLERVL</sequence>
<dbReference type="CDD" id="cd01557">
    <property type="entry name" value="BCAT_beta_family"/>
    <property type="match status" value="1"/>
</dbReference>
<dbReference type="InterPro" id="IPR005786">
    <property type="entry name" value="B_amino_transII"/>
</dbReference>
<evidence type="ECO:0000256" key="16">
    <source>
        <dbReference type="RuleBase" id="RU004516"/>
    </source>
</evidence>
<feature type="modified residue" description="N6-(pyridoxal phosphate)lysine" evidence="14">
    <location>
        <position position="204"/>
    </location>
</feature>
<dbReference type="NCBIfam" id="NF009897">
    <property type="entry name" value="PRK13357.1"/>
    <property type="match status" value="1"/>
</dbReference>
<evidence type="ECO:0000256" key="13">
    <source>
        <dbReference type="ARBA" id="ARBA00049229"/>
    </source>
</evidence>
<dbReference type="InterPro" id="IPR001544">
    <property type="entry name" value="Aminotrans_IV"/>
</dbReference>
<evidence type="ECO:0000256" key="4">
    <source>
        <dbReference type="ARBA" id="ARBA00005072"/>
    </source>
</evidence>
<dbReference type="RefSeq" id="WP_254166804.1">
    <property type="nucleotide sequence ID" value="NZ_JANAFB010000021.1"/>
</dbReference>
<dbReference type="GO" id="GO:0009082">
    <property type="term" value="P:branched-chain amino acid biosynthetic process"/>
    <property type="evidence" value="ECO:0007669"/>
    <property type="project" value="UniProtKB-KW"/>
</dbReference>
<keyword evidence="6 17" id="KW-0032">Aminotransferase</keyword>
<organism evidence="18 19">
    <name type="scientific">Rothia santali</name>
    <dbReference type="NCBI Taxonomy" id="2949643"/>
    <lineage>
        <taxon>Bacteria</taxon>
        <taxon>Bacillati</taxon>
        <taxon>Actinomycetota</taxon>
        <taxon>Actinomycetes</taxon>
        <taxon>Micrococcales</taxon>
        <taxon>Micrococcaceae</taxon>
        <taxon>Rothia</taxon>
    </lineage>
</organism>
<dbReference type="EMBL" id="JANAFB010000021">
    <property type="protein sequence ID" value="MCP3426241.1"/>
    <property type="molecule type" value="Genomic_DNA"/>
</dbReference>
<dbReference type="PANTHER" id="PTHR11825">
    <property type="entry name" value="SUBGROUP IIII AMINOTRANSFERASE"/>
    <property type="match status" value="1"/>
</dbReference>
<dbReference type="Proteomes" id="UP001139502">
    <property type="component" value="Unassembled WGS sequence"/>
</dbReference>
<comment type="catalytic activity">
    <reaction evidence="12 17">
        <text>L-isoleucine + 2-oxoglutarate = (S)-3-methyl-2-oxopentanoate + L-glutamate</text>
        <dbReference type="Rhea" id="RHEA:24801"/>
        <dbReference type="ChEBI" id="CHEBI:16810"/>
        <dbReference type="ChEBI" id="CHEBI:29985"/>
        <dbReference type="ChEBI" id="CHEBI:35146"/>
        <dbReference type="ChEBI" id="CHEBI:58045"/>
        <dbReference type="EC" id="2.6.1.42"/>
    </reaction>
</comment>
<evidence type="ECO:0000256" key="12">
    <source>
        <dbReference type="ARBA" id="ARBA00048798"/>
    </source>
</evidence>
<comment type="similarity">
    <text evidence="5 15">Belongs to the class-IV pyridoxal-phosphate-dependent aminotransferase family.</text>
</comment>
<keyword evidence="9 16" id="KW-0663">Pyridoxal phosphate</keyword>
<evidence type="ECO:0000256" key="17">
    <source>
        <dbReference type="RuleBase" id="RU004517"/>
    </source>
</evidence>
<comment type="caution">
    <text evidence="18">The sequence shown here is derived from an EMBL/GenBank/DDBJ whole genome shotgun (WGS) entry which is preliminary data.</text>
</comment>
<protein>
    <recommendedName>
        <fullName evidence="17">Branched-chain-amino-acid aminotransferase</fullName>
        <ecNumber evidence="17">2.6.1.42</ecNumber>
    </recommendedName>
</protein>
<comment type="pathway">
    <text evidence="2">Amino-acid biosynthesis; L-isoleucine biosynthesis; L-isoleucine from 2-oxobutanoate: step 4/4.</text>
</comment>
<gene>
    <name evidence="18" type="ORF">NBM05_09540</name>
</gene>
<reference evidence="18" key="1">
    <citation type="submission" date="2022-06" db="EMBL/GenBank/DDBJ databases">
        <title>Rothia sp. isolated from sandalwood seedling.</title>
        <authorList>
            <person name="Tuikhar N."/>
            <person name="Kirdat K."/>
            <person name="Thorat V."/>
            <person name="Swetha P."/>
            <person name="Padma S."/>
            <person name="Sundararaj R."/>
            <person name="Yadav A."/>
        </authorList>
    </citation>
    <scope>NUCLEOTIDE SEQUENCE</scope>
    <source>
        <strain evidence="18">AR01</strain>
    </source>
</reference>
<evidence type="ECO:0000256" key="10">
    <source>
        <dbReference type="ARBA" id="ARBA00023304"/>
    </source>
</evidence>
<dbReference type="SUPFAM" id="SSF56752">
    <property type="entry name" value="D-aminoacid aminotransferase-like PLP-dependent enzymes"/>
    <property type="match status" value="1"/>
</dbReference>
<comment type="pathway">
    <text evidence="4">Amino-acid biosynthesis; L-leucine biosynthesis; L-leucine from 3-methyl-2-oxobutanoate: step 4/4.</text>
</comment>
<dbReference type="InterPro" id="IPR043131">
    <property type="entry name" value="BCAT-like_N"/>
</dbReference>
<dbReference type="GO" id="GO:0008652">
    <property type="term" value="P:amino acid biosynthetic process"/>
    <property type="evidence" value="ECO:0007669"/>
    <property type="project" value="UniProtKB-KW"/>
</dbReference>